<sequence>MGDQLSCKITFWGVRGSTPCADPEHMAFGGNTTCVQIHIPGSDEQLILDSGTGIRKLGNKLSGQNQNIRGHIFITHPHRDHLQGFPFFRPLYSSGNNFEIHMPEQEQGSCREIFTEHHSKTFFPVSLDMMNAHLTFVDQPPERTTYEGFEVEFMRANHSTNTAIYKFHLDGRQLIFAPDNELVPEDLEEDWGHKERIREFFQDADILIHDAQYDLEAYKHKQGWGHSAWQQVIKVARETGVAKLLLTHHDPSSDDEKLYQLDEHIQEEYGAYFDIIELAKEGDTSFL</sequence>
<dbReference type="InterPro" id="IPR036866">
    <property type="entry name" value="RibonucZ/Hydroxyglut_hydro"/>
</dbReference>
<dbReference type="SUPFAM" id="SSF56281">
    <property type="entry name" value="Metallo-hydrolase/oxidoreductase"/>
    <property type="match status" value="1"/>
</dbReference>
<reference evidence="2 3" key="1">
    <citation type="submission" date="2021-03" db="EMBL/GenBank/DDBJ databases">
        <title>Aliifodinibius sp. nov., a new bacterium isolated from saline soil.</title>
        <authorList>
            <person name="Galisteo C."/>
            <person name="De La Haba R."/>
            <person name="Sanchez-Porro C."/>
            <person name="Ventosa A."/>
        </authorList>
    </citation>
    <scope>NUCLEOTIDE SEQUENCE [LARGE SCALE GENOMIC DNA]</scope>
    <source>
        <strain evidence="2 3">1BSP15-2V2</strain>
    </source>
</reference>
<proteinExistence type="predicted"/>
<accession>A0ABT3PSA4</accession>
<dbReference type="PANTHER" id="PTHR42663">
    <property type="entry name" value="HYDROLASE C777.06C-RELATED-RELATED"/>
    <property type="match status" value="1"/>
</dbReference>
<keyword evidence="3" id="KW-1185">Reference proteome</keyword>
<protein>
    <submittedName>
        <fullName evidence="2">MBL fold metallo-hydrolase</fullName>
    </submittedName>
</protein>
<organism evidence="2 3">
    <name type="scientific">Fodinibius salsisoli</name>
    <dbReference type="NCBI Taxonomy" id="2820877"/>
    <lineage>
        <taxon>Bacteria</taxon>
        <taxon>Pseudomonadati</taxon>
        <taxon>Balneolota</taxon>
        <taxon>Balneolia</taxon>
        <taxon>Balneolales</taxon>
        <taxon>Balneolaceae</taxon>
        <taxon>Fodinibius</taxon>
    </lineage>
</organism>
<dbReference type="RefSeq" id="WP_265767556.1">
    <property type="nucleotide sequence ID" value="NZ_JAGGJA010000016.1"/>
</dbReference>
<dbReference type="EMBL" id="JAGGJA010000016">
    <property type="protein sequence ID" value="MCW9708748.1"/>
    <property type="molecule type" value="Genomic_DNA"/>
</dbReference>
<gene>
    <name evidence="2" type="ORF">J6I44_17950</name>
</gene>
<comment type="caution">
    <text evidence="2">The sequence shown here is derived from an EMBL/GenBank/DDBJ whole genome shotgun (WGS) entry which is preliminary data.</text>
</comment>
<evidence type="ECO:0000259" key="1">
    <source>
        <dbReference type="Pfam" id="PF12706"/>
    </source>
</evidence>
<dbReference type="PANTHER" id="PTHR42663:SF4">
    <property type="entry name" value="SLL1036 PROTEIN"/>
    <property type="match status" value="1"/>
</dbReference>
<evidence type="ECO:0000313" key="3">
    <source>
        <dbReference type="Proteomes" id="UP001207918"/>
    </source>
</evidence>
<dbReference type="Gene3D" id="3.60.15.10">
    <property type="entry name" value="Ribonuclease Z/Hydroxyacylglutathione hydrolase-like"/>
    <property type="match status" value="1"/>
</dbReference>
<dbReference type="Proteomes" id="UP001207918">
    <property type="component" value="Unassembled WGS sequence"/>
</dbReference>
<dbReference type="CDD" id="cd07715">
    <property type="entry name" value="TaR3-like_MBL-fold"/>
    <property type="match status" value="1"/>
</dbReference>
<dbReference type="InterPro" id="IPR001279">
    <property type="entry name" value="Metallo-B-lactamas"/>
</dbReference>
<evidence type="ECO:0000313" key="2">
    <source>
        <dbReference type="EMBL" id="MCW9708748.1"/>
    </source>
</evidence>
<feature type="domain" description="Metallo-beta-lactamase" evidence="1">
    <location>
        <begin position="71"/>
        <end position="249"/>
    </location>
</feature>
<name>A0ABT3PSA4_9BACT</name>
<dbReference type="Pfam" id="PF12706">
    <property type="entry name" value="Lactamase_B_2"/>
    <property type="match status" value="1"/>
</dbReference>